<dbReference type="Pfam" id="PF06487">
    <property type="entry name" value="SAP18"/>
    <property type="match status" value="1"/>
</dbReference>
<proteinExistence type="inferred from homology"/>
<accession>A0AAF0EY99</accession>
<reference evidence="2" key="1">
    <citation type="submission" date="2023-03" db="EMBL/GenBank/DDBJ databases">
        <title>Mating type loci evolution in Malassezia.</title>
        <authorList>
            <person name="Coelho M.A."/>
        </authorList>
    </citation>
    <scope>NUCLEOTIDE SEQUENCE</scope>
    <source>
        <strain evidence="2">CBS 11721</strain>
    </source>
</reference>
<dbReference type="Proteomes" id="UP001219933">
    <property type="component" value="Chromosome 5"/>
</dbReference>
<dbReference type="AlphaFoldDB" id="A0AAF0EY99"/>
<dbReference type="EMBL" id="CP119881">
    <property type="protein sequence ID" value="WFD36679.1"/>
    <property type="molecule type" value="Genomic_DNA"/>
</dbReference>
<dbReference type="Gene3D" id="3.10.20.550">
    <property type="entry name" value="ASAP complex, SAP18 subunit"/>
    <property type="match status" value="1"/>
</dbReference>
<dbReference type="PANTHER" id="PTHR13082:SF0">
    <property type="entry name" value="HISTONE DEACETYLASE COMPLEX SUBUNIT SAP18"/>
    <property type="match status" value="1"/>
</dbReference>
<name>A0AAF0EY99_9BASI</name>
<dbReference type="GO" id="GO:0005634">
    <property type="term" value="C:nucleus"/>
    <property type="evidence" value="ECO:0007669"/>
    <property type="project" value="TreeGrafter"/>
</dbReference>
<keyword evidence="3" id="KW-1185">Reference proteome</keyword>
<evidence type="ECO:0000313" key="3">
    <source>
        <dbReference type="Proteomes" id="UP001219933"/>
    </source>
</evidence>
<protein>
    <submittedName>
        <fullName evidence="2">Uncharacterized protein</fullName>
    </submittedName>
</protein>
<dbReference type="PANTHER" id="PTHR13082">
    <property type="entry name" value="SAP18"/>
    <property type="match status" value="1"/>
</dbReference>
<dbReference type="InterPro" id="IPR042534">
    <property type="entry name" value="SAP18_sf"/>
</dbReference>
<comment type="similarity">
    <text evidence="1">Belongs to the SAP18 family.</text>
</comment>
<gene>
    <name evidence="2" type="ORF">MCUN1_003566</name>
</gene>
<evidence type="ECO:0000256" key="1">
    <source>
        <dbReference type="ARBA" id="ARBA00009143"/>
    </source>
</evidence>
<dbReference type="InterPro" id="IPR010516">
    <property type="entry name" value="SAP18"/>
</dbReference>
<organism evidence="2 3">
    <name type="scientific">Malassezia cuniculi</name>
    <dbReference type="NCBI Taxonomy" id="948313"/>
    <lineage>
        <taxon>Eukaryota</taxon>
        <taxon>Fungi</taxon>
        <taxon>Dikarya</taxon>
        <taxon>Basidiomycota</taxon>
        <taxon>Ustilaginomycotina</taxon>
        <taxon>Malasseziomycetes</taxon>
        <taxon>Malasseziales</taxon>
        <taxon>Malasseziaceae</taxon>
        <taxon>Malassezia</taxon>
    </lineage>
</organism>
<sequence length="132" mass="14581">MEEDNTPFLLRCFISHAGFSVYAWTTTTLREVAQLLYNADPHISRPLSLHSFRVITPDTRGYTARAATVGVTRIAEAHVNALLLPSDKGDDARTLLREAAVDQHDPANQTLAALGFMPGDYLEVAIDMGRIR</sequence>
<evidence type="ECO:0000313" key="2">
    <source>
        <dbReference type="EMBL" id="WFD36679.1"/>
    </source>
</evidence>